<dbReference type="Proteomes" id="UP001054252">
    <property type="component" value="Unassembled WGS sequence"/>
</dbReference>
<proteinExistence type="predicted"/>
<dbReference type="PANTHER" id="PTHR33494">
    <property type="entry name" value="OS02G0793800 PROTEIN"/>
    <property type="match status" value="1"/>
</dbReference>
<organism evidence="3 4">
    <name type="scientific">Rubroshorea leprosula</name>
    <dbReference type="NCBI Taxonomy" id="152421"/>
    <lineage>
        <taxon>Eukaryota</taxon>
        <taxon>Viridiplantae</taxon>
        <taxon>Streptophyta</taxon>
        <taxon>Embryophyta</taxon>
        <taxon>Tracheophyta</taxon>
        <taxon>Spermatophyta</taxon>
        <taxon>Magnoliopsida</taxon>
        <taxon>eudicotyledons</taxon>
        <taxon>Gunneridae</taxon>
        <taxon>Pentapetalae</taxon>
        <taxon>rosids</taxon>
        <taxon>malvids</taxon>
        <taxon>Malvales</taxon>
        <taxon>Dipterocarpaceae</taxon>
        <taxon>Rubroshorea</taxon>
    </lineage>
</organism>
<accession>A0AAV5KXY7</accession>
<dbReference type="EMBL" id="BPVZ01000084">
    <property type="protein sequence ID" value="GKV29718.1"/>
    <property type="molecule type" value="Genomic_DNA"/>
</dbReference>
<dbReference type="Pfam" id="PF24818">
    <property type="entry name" value="PH_TRF2_HOY1"/>
    <property type="match status" value="1"/>
</dbReference>
<evidence type="ECO:0000313" key="3">
    <source>
        <dbReference type="EMBL" id="GKV29718.1"/>
    </source>
</evidence>
<name>A0AAV5KXY7_9ROSI</name>
<comment type="caution">
    <text evidence="3">The sequence shown here is derived from an EMBL/GenBank/DDBJ whole genome shotgun (WGS) entry which is preliminary data.</text>
</comment>
<evidence type="ECO:0000256" key="1">
    <source>
        <dbReference type="SAM" id="MobiDB-lite"/>
    </source>
</evidence>
<gene>
    <name evidence="3" type="ORF">SLEP1_g38621</name>
</gene>
<feature type="region of interest" description="Disordered" evidence="1">
    <location>
        <begin position="541"/>
        <end position="560"/>
    </location>
</feature>
<feature type="domain" description="TRF2/HOY1 PH-like" evidence="2">
    <location>
        <begin position="64"/>
        <end position="179"/>
    </location>
</feature>
<sequence>MKNSLSPTVGLKLAITSQLLDQINTALSVEQENCHSASASVNFASTSRGNSAPQSPLKMLKAANFLAKELIIGSWKRIADVTTYLVVKIYFAKRKLIWEIMYNQLMKKIEIQWADIAAIKAYSQDDGTEVLEVELSRPPKFFCEAESDPRLQSKWKATQDFTAGEALKYRRHKVICAPGAHFKRFTRLLQCDDRLYNLRSHDVPSLHSTSFESGHSGDQFQKIFRSDHSKRPPAIDSELSIQQTTTLPLQVSEGCINVQAGENPTIVYLESGMNNFPDSSQFGNSLGDYNVQCRNNRADSIQVMENSANDVQEMNNFGSNSQLMNLPTSFGNNSGANYSHQGADELPSISGYEYLDYQRHFSEWEESMEPSVNQCRRKPVSHHYGAALAGEIFRIRSDHVLQRGQNYAHNLQEMNNFGNNSQVMNPATSLGNNDLAANFSHQGAEGATSFSGYEQIDYQRHSSERVESMKPFVNQYSRRNPVVDGASSGEISVIRSNQVLQPGQSSNGSGGLLYPQNVGILHVIDPSILMSDFNPFQNGTPCNPSSANFNLGDRSENKKE</sequence>
<evidence type="ECO:0000259" key="2">
    <source>
        <dbReference type="Pfam" id="PF24818"/>
    </source>
</evidence>
<reference evidence="3 4" key="1">
    <citation type="journal article" date="2021" name="Commun. Biol.">
        <title>The genome of Shorea leprosula (Dipterocarpaceae) highlights the ecological relevance of drought in aseasonal tropical rainforests.</title>
        <authorList>
            <person name="Ng K.K.S."/>
            <person name="Kobayashi M.J."/>
            <person name="Fawcett J.A."/>
            <person name="Hatakeyama M."/>
            <person name="Paape T."/>
            <person name="Ng C.H."/>
            <person name="Ang C.C."/>
            <person name="Tnah L.H."/>
            <person name="Lee C.T."/>
            <person name="Nishiyama T."/>
            <person name="Sese J."/>
            <person name="O'Brien M.J."/>
            <person name="Copetti D."/>
            <person name="Mohd Noor M.I."/>
            <person name="Ong R.C."/>
            <person name="Putra M."/>
            <person name="Sireger I.Z."/>
            <person name="Indrioko S."/>
            <person name="Kosugi Y."/>
            <person name="Izuno A."/>
            <person name="Isagi Y."/>
            <person name="Lee S.L."/>
            <person name="Shimizu K.K."/>
        </authorList>
    </citation>
    <scope>NUCLEOTIDE SEQUENCE [LARGE SCALE GENOMIC DNA]</scope>
    <source>
        <strain evidence="3">214</strain>
    </source>
</reference>
<evidence type="ECO:0000313" key="4">
    <source>
        <dbReference type="Proteomes" id="UP001054252"/>
    </source>
</evidence>
<protein>
    <recommendedName>
        <fullName evidence="2">TRF2/HOY1 PH-like domain-containing protein</fullName>
    </recommendedName>
</protein>
<dbReference type="PANTHER" id="PTHR33494:SF5">
    <property type="entry name" value="F10A16.6 PROTEIN"/>
    <property type="match status" value="1"/>
</dbReference>
<dbReference type="AlphaFoldDB" id="A0AAV5KXY7"/>
<keyword evidence="4" id="KW-1185">Reference proteome</keyword>
<dbReference type="InterPro" id="IPR057939">
    <property type="entry name" value="TRF2_HOY1_PH"/>
</dbReference>